<accession>A0ABP0TY77</accession>
<gene>
    <name evidence="2" type="ORF">CSSPTR1EN2_LOCUS9145</name>
</gene>
<evidence type="ECO:0000313" key="3">
    <source>
        <dbReference type="Proteomes" id="UP001497512"/>
    </source>
</evidence>
<organism evidence="2 3">
    <name type="scientific">Sphagnum troendelagicum</name>
    <dbReference type="NCBI Taxonomy" id="128251"/>
    <lineage>
        <taxon>Eukaryota</taxon>
        <taxon>Viridiplantae</taxon>
        <taxon>Streptophyta</taxon>
        <taxon>Embryophyta</taxon>
        <taxon>Bryophyta</taxon>
        <taxon>Sphagnophytina</taxon>
        <taxon>Sphagnopsida</taxon>
        <taxon>Sphagnales</taxon>
        <taxon>Sphagnaceae</taxon>
        <taxon>Sphagnum</taxon>
    </lineage>
</organism>
<feature type="coiled-coil region" evidence="1">
    <location>
        <begin position="94"/>
        <end position="125"/>
    </location>
</feature>
<dbReference type="Proteomes" id="UP001497512">
    <property type="component" value="Chromosome 16"/>
</dbReference>
<proteinExistence type="predicted"/>
<keyword evidence="3" id="KW-1185">Reference proteome</keyword>
<sequence>MASALLSACSMRLAASTGAPLPPRYLVSCSSTPTNCVAAPQVGRMESSHIRVSEERHVSRRDAVAAGGTTLLAGFLFLLPSDDAEARTKNPEVAKKLKEAIEKVKLKAKKTAEKATETAKEAKATVAK</sequence>
<evidence type="ECO:0000256" key="1">
    <source>
        <dbReference type="SAM" id="Coils"/>
    </source>
</evidence>
<reference evidence="2" key="1">
    <citation type="submission" date="2024-02" db="EMBL/GenBank/DDBJ databases">
        <authorList>
            <consortium name="ELIXIR-Norway"/>
            <consortium name="Elixir Norway"/>
        </authorList>
    </citation>
    <scope>NUCLEOTIDE SEQUENCE</scope>
</reference>
<name>A0ABP0TY77_9BRYO</name>
<dbReference type="EMBL" id="OZ019908">
    <property type="protein sequence ID" value="CAK9208115.1"/>
    <property type="molecule type" value="Genomic_DNA"/>
</dbReference>
<keyword evidence="1" id="KW-0175">Coiled coil</keyword>
<evidence type="ECO:0000313" key="2">
    <source>
        <dbReference type="EMBL" id="CAK9208115.1"/>
    </source>
</evidence>
<protein>
    <submittedName>
        <fullName evidence="2">Uncharacterized protein</fullName>
    </submittedName>
</protein>